<reference evidence="12 13" key="1">
    <citation type="submission" date="2020-03" db="EMBL/GenBank/DDBJ databases">
        <title>Complete genome sequence of Monaibacterium sp. ALG8 with diverse plasmids.</title>
        <authorList>
            <person name="Sun C."/>
        </authorList>
    </citation>
    <scope>NUCLEOTIDE SEQUENCE [LARGE SCALE GENOMIC DNA]</scope>
    <source>
        <strain evidence="12 13">ALG8</strain>
    </source>
</reference>
<dbReference type="PANTHER" id="PTHR11070:SF2">
    <property type="entry name" value="ATP-DEPENDENT DNA HELICASE SRS2"/>
    <property type="match status" value="1"/>
</dbReference>
<keyword evidence="2 10" id="KW-0378">Hydrolase</keyword>
<evidence type="ECO:0000256" key="1">
    <source>
        <dbReference type="ARBA" id="ARBA00022741"/>
    </source>
</evidence>
<dbReference type="Pfam" id="PF13361">
    <property type="entry name" value="UvrD_C"/>
    <property type="match status" value="1"/>
</dbReference>
<dbReference type="Pfam" id="PF00580">
    <property type="entry name" value="UvrD-helicase"/>
    <property type="match status" value="1"/>
</dbReference>
<evidence type="ECO:0000256" key="3">
    <source>
        <dbReference type="ARBA" id="ARBA00022806"/>
    </source>
</evidence>
<dbReference type="GO" id="GO:0016787">
    <property type="term" value="F:hydrolase activity"/>
    <property type="evidence" value="ECO:0007669"/>
    <property type="project" value="UniProtKB-UniRule"/>
</dbReference>
<keyword evidence="13" id="KW-1185">Reference proteome</keyword>
<evidence type="ECO:0000256" key="9">
    <source>
        <dbReference type="ARBA" id="ARBA00048988"/>
    </source>
</evidence>
<keyword evidence="3 10" id="KW-0347">Helicase</keyword>
<evidence type="ECO:0000256" key="5">
    <source>
        <dbReference type="ARBA" id="ARBA00023235"/>
    </source>
</evidence>
<gene>
    <name evidence="12" type="ORF">G8E03_10280</name>
</gene>
<dbReference type="Proteomes" id="UP000500791">
    <property type="component" value="Chromosome"/>
</dbReference>
<name>A0A6G7VMI6_9RHOB</name>
<evidence type="ECO:0000313" key="12">
    <source>
        <dbReference type="EMBL" id="QIK41120.1"/>
    </source>
</evidence>
<keyword evidence="5" id="KW-0413">Isomerase</keyword>
<evidence type="ECO:0000256" key="2">
    <source>
        <dbReference type="ARBA" id="ARBA00022801"/>
    </source>
</evidence>
<accession>A0A6G7VMI6</accession>
<dbReference type="KEGG" id="mon:G8E03_10280"/>
<dbReference type="Gene3D" id="1.10.486.10">
    <property type="entry name" value="PCRA, domain 4"/>
    <property type="match status" value="1"/>
</dbReference>
<comment type="catalytic activity">
    <reaction evidence="6">
        <text>Couples ATP hydrolysis with the unwinding of duplex DNA by translocating in the 3'-5' direction.</text>
        <dbReference type="EC" id="5.6.2.4"/>
    </reaction>
</comment>
<dbReference type="SUPFAM" id="SSF52540">
    <property type="entry name" value="P-loop containing nucleoside triphosphate hydrolases"/>
    <property type="match status" value="1"/>
</dbReference>
<dbReference type="CDD" id="cd17932">
    <property type="entry name" value="DEXQc_UvrD"/>
    <property type="match status" value="1"/>
</dbReference>
<dbReference type="InterPro" id="IPR027417">
    <property type="entry name" value="P-loop_NTPase"/>
</dbReference>
<evidence type="ECO:0000256" key="8">
    <source>
        <dbReference type="ARBA" id="ARBA00034923"/>
    </source>
</evidence>
<feature type="binding site" evidence="10">
    <location>
        <begin position="22"/>
        <end position="29"/>
    </location>
    <ligand>
        <name>ATP</name>
        <dbReference type="ChEBI" id="CHEBI:30616"/>
    </ligand>
</feature>
<dbReference type="GO" id="GO:0000725">
    <property type="term" value="P:recombinational repair"/>
    <property type="evidence" value="ECO:0007669"/>
    <property type="project" value="TreeGrafter"/>
</dbReference>
<organism evidence="12 13">
    <name type="scientific">Pontivivens nitratireducens</name>
    <dbReference type="NCBI Taxonomy" id="2758038"/>
    <lineage>
        <taxon>Bacteria</taxon>
        <taxon>Pseudomonadati</taxon>
        <taxon>Pseudomonadota</taxon>
        <taxon>Alphaproteobacteria</taxon>
        <taxon>Rhodobacterales</taxon>
        <taxon>Paracoccaceae</taxon>
        <taxon>Pontivivens</taxon>
    </lineage>
</organism>
<dbReference type="EMBL" id="CP049811">
    <property type="protein sequence ID" value="QIK41120.1"/>
    <property type="molecule type" value="Genomic_DNA"/>
</dbReference>
<dbReference type="InterPro" id="IPR000212">
    <property type="entry name" value="DNA_helicase_UvrD/REP"/>
</dbReference>
<dbReference type="InterPro" id="IPR014017">
    <property type="entry name" value="DNA_helicase_UvrD-like_C"/>
</dbReference>
<evidence type="ECO:0000256" key="7">
    <source>
        <dbReference type="ARBA" id="ARBA00034808"/>
    </source>
</evidence>
<sequence length="587" mass="65283">MIPLTPEQREAVEHDDNLLLTACPGSGKTRVILAKLLTLADQLVGTPQFIGCITYTNAAVDEIEARLRKYGNSAISDRCEISTIHVFCLQFILRPYGWLIPEVPTRFQVLSRENSLFEQIITAVEDTFGRKPAGQVFDDYESLRIDVNGHPCGQGIEIGIVTTNSALLYWERVRAHGYLDFAMILYYSWKILEQHPFVGRGISSRFGWLLVDEFQDTTDIQIAIFGALQRFLHTRFFLVGDQNQSIMRFTGARPELAEQFGDQINAHRDIALTGNFRCGPAIVTTAATLIPTVPRMQSAGDAAQFPAQVNYVNVGRPIDAITEHFLPSLQNAGIPLGKAAILAPWWTHLIPVARALREFDVPVFGPGARPYRRRRLLAGLAEQLGACAEAGNYLGLPGVERALFRLIGDLTGNSRYDMFSYQGRRLALGLIYLARELAERHPGGVAWLRAVALSAGNYLEREEWLPRAAKQPLIDSAEEMLSDMHANKVDLANLLISDMGLFANPEHALKLITLHNSKGREFDGVALICMNNGSIPHFSTSTQDAYDEARRLFYVGLTRAKRVLVVASDQSHWRNKPTPFIAEAGLG</sequence>
<dbReference type="PANTHER" id="PTHR11070">
    <property type="entry name" value="UVRD / RECB / PCRA DNA HELICASE FAMILY MEMBER"/>
    <property type="match status" value="1"/>
</dbReference>
<dbReference type="GO" id="GO:0003677">
    <property type="term" value="F:DNA binding"/>
    <property type="evidence" value="ECO:0007669"/>
    <property type="project" value="InterPro"/>
</dbReference>
<evidence type="ECO:0000256" key="10">
    <source>
        <dbReference type="PROSITE-ProRule" id="PRU00560"/>
    </source>
</evidence>
<dbReference type="RefSeq" id="WP_166191290.1">
    <property type="nucleotide sequence ID" value="NZ_CP049811.1"/>
</dbReference>
<keyword evidence="1 10" id="KW-0547">Nucleotide-binding</keyword>
<dbReference type="GO" id="GO:0043138">
    <property type="term" value="F:3'-5' DNA helicase activity"/>
    <property type="evidence" value="ECO:0007669"/>
    <property type="project" value="UniProtKB-EC"/>
</dbReference>
<keyword evidence="4 10" id="KW-0067">ATP-binding</keyword>
<feature type="domain" description="UvrD-like helicase ATP-binding" evidence="11">
    <location>
        <begin position="1"/>
        <end position="279"/>
    </location>
</feature>
<dbReference type="GO" id="GO:0005524">
    <property type="term" value="F:ATP binding"/>
    <property type="evidence" value="ECO:0007669"/>
    <property type="project" value="UniProtKB-UniRule"/>
</dbReference>
<evidence type="ECO:0000256" key="4">
    <source>
        <dbReference type="ARBA" id="ARBA00022840"/>
    </source>
</evidence>
<protein>
    <recommendedName>
        <fullName evidence="7">DNA 3'-5' helicase</fullName>
        <ecNumber evidence="7">5.6.2.4</ecNumber>
    </recommendedName>
    <alternativeName>
        <fullName evidence="8">DNA 3'-5' helicase II</fullName>
    </alternativeName>
</protein>
<dbReference type="AlphaFoldDB" id="A0A6G7VMI6"/>
<evidence type="ECO:0000256" key="6">
    <source>
        <dbReference type="ARBA" id="ARBA00034617"/>
    </source>
</evidence>
<dbReference type="Gene3D" id="3.40.50.300">
    <property type="entry name" value="P-loop containing nucleotide triphosphate hydrolases"/>
    <property type="match status" value="3"/>
</dbReference>
<evidence type="ECO:0000313" key="13">
    <source>
        <dbReference type="Proteomes" id="UP000500791"/>
    </source>
</evidence>
<dbReference type="InterPro" id="IPR014016">
    <property type="entry name" value="UvrD-like_ATP-bd"/>
</dbReference>
<comment type="catalytic activity">
    <reaction evidence="9">
        <text>ATP + H2O = ADP + phosphate + H(+)</text>
        <dbReference type="Rhea" id="RHEA:13065"/>
        <dbReference type="ChEBI" id="CHEBI:15377"/>
        <dbReference type="ChEBI" id="CHEBI:15378"/>
        <dbReference type="ChEBI" id="CHEBI:30616"/>
        <dbReference type="ChEBI" id="CHEBI:43474"/>
        <dbReference type="ChEBI" id="CHEBI:456216"/>
        <dbReference type="EC" id="5.6.2.4"/>
    </reaction>
</comment>
<dbReference type="PROSITE" id="PS51198">
    <property type="entry name" value="UVRD_HELICASE_ATP_BIND"/>
    <property type="match status" value="1"/>
</dbReference>
<dbReference type="EC" id="5.6.2.4" evidence="7"/>
<proteinExistence type="predicted"/>
<evidence type="ECO:0000259" key="11">
    <source>
        <dbReference type="PROSITE" id="PS51198"/>
    </source>
</evidence>